<dbReference type="Proteomes" id="UP000234681">
    <property type="component" value="Chromosome 10"/>
</dbReference>
<sequence length="23" mass="2512">MAGPVRGSLSERPRVWVMGEAEP</sequence>
<evidence type="ECO:0000313" key="3">
    <source>
        <dbReference type="Proteomes" id="UP000234681"/>
    </source>
</evidence>
<dbReference type="AlphaFoldDB" id="A6HKY4"/>
<evidence type="ECO:0000256" key="1">
    <source>
        <dbReference type="SAM" id="MobiDB-lite"/>
    </source>
</evidence>
<protein>
    <submittedName>
        <fullName evidence="2">RCG33258, isoform CRA_b</fullName>
    </submittedName>
</protein>
<evidence type="ECO:0000313" key="2">
    <source>
        <dbReference type="EMBL" id="EDM06690.1"/>
    </source>
</evidence>
<gene>
    <name evidence="2" type="ORF">rCG_33258</name>
</gene>
<feature type="region of interest" description="Disordered" evidence="1">
    <location>
        <begin position="1"/>
        <end position="23"/>
    </location>
</feature>
<proteinExistence type="predicted"/>
<name>A6HKY4_RAT</name>
<accession>A6HKY4</accession>
<dbReference type="EMBL" id="CH473948">
    <property type="protein sequence ID" value="EDM06690.1"/>
    <property type="molecule type" value="Genomic_DNA"/>
</dbReference>
<reference evidence="2 3" key="1">
    <citation type="submission" date="2005-07" db="EMBL/GenBank/DDBJ databases">
        <authorList>
            <person name="Mural R.J."/>
            <person name="Li P.W."/>
            <person name="Adams M.D."/>
            <person name="Amanatides P.G."/>
            <person name="Baden-Tillson H."/>
            <person name="Barnstead M."/>
            <person name="Chin S.H."/>
            <person name="Dew I."/>
            <person name="Evans C.A."/>
            <person name="Ferriera S."/>
            <person name="Flanigan M."/>
            <person name="Fosler C."/>
            <person name="Glodek A."/>
            <person name="Gu Z."/>
            <person name="Holt R.A."/>
            <person name="Jennings D."/>
            <person name="Kraft C.L."/>
            <person name="Lu F."/>
            <person name="Nguyen T."/>
            <person name="Nusskern D.R."/>
            <person name="Pfannkoch C.M."/>
            <person name="Sitter C."/>
            <person name="Sutton G.G."/>
            <person name="Venter J.C."/>
            <person name="Wang Z."/>
            <person name="Woodage T."/>
            <person name="Zheng X.H."/>
            <person name="Zhong F."/>
        </authorList>
    </citation>
    <scope>NUCLEOTIDE SEQUENCE [LARGE SCALE GENOMIC DNA]</scope>
    <source>
        <strain>BN</strain>
        <strain evidence="3">Sprague-Dawley</strain>
    </source>
</reference>
<organism evidence="2 3">
    <name type="scientific">Rattus norvegicus</name>
    <name type="common">Rat</name>
    <dbReference type="NCBI Taxonomy" id="10116"/>
    <lineage>
        <taxon>Eukaryota</taxon>
        <taxon>Metazoa</taxon>
        <taxon>Chordata</taxon>
        <taxon>Craniata</taxon>
        <taxon>Vertebrata</taxon>
        <taxon>Euteleostomi</taxon>
        <taxon>Mammalia</taxon>
        <taxon>Eutheria</taxon>
        <taxon>Euarchontoglires</taxon>
        <taxon>Glires</taxon>
        <taxon>Rodentia</taxon>
        <taxon>Myomorpha</taxon>
        <taxon>Muroidea</taxon>
        <taxon>Muridae</taxon>
        <taxon>Murinae</taxon>
        <taxon>Rattus</taxon>
    </lineage>
</organism>